<dbReference type="InterPro" id="IPR011051">
    <property type="entry name" value="RmlC_Cupin_sf"/>
</dbReference>
<evidence type="ECO:0000259" key="2">
    <source>
        <dbReference type="Pfam" id="PF07883"/>
    </source>
</evidence>
<feature type="domain" description="Nucleotidyl transferase" evidence="1">
    <location>
        <begin position="5"/>
        <end position="228"/>
    </location>
</feature>
<dbReference type="CDD" id="cd04181">
    <property type="entry name" value="NTP_transferase"/>
    <property type="match status" value="1"/>
</dbReference>
<organism evidence="3 4">
    <name type="scientific">Methanobrevibacter ruminantium (strain ATCC 35063 / DSM 1093 / JCM 13430 / OCM 146 / M1)</name>
    <name type="common">Methanobacterium ruminantium</name>
    <dbReference type="NCBI Taxonomy" id="634498"/>
    <lineage>
        <taxon>Archaea</taxon>
        <taxon>Methanobacteriati</taxon>
        <taxon>Methanobacteriota</taxon>
        <taxon>Methanomada group</taxon>
        <taxon>Methanobacteria</taxon>
        <taxon>Methanobacteriales</taxon>
        <taxon>Methanobacteriaceae</taxon>
        <taxon>Methanobrevibacter</taxon>
    </lineage>
</organism>
<dbReference type="STRING" id="634498.mru_1526"/>
<dbReference type="Pfam" id="PF00483">
    <property type="entry name" value="NTP_transferase"/>
    <property type="match status" value="1"/>
</dbReference>
<dbReference type="InterPro" id="IPR005835">
    <property type="entry name" value="NTP_transferase_dom"/>
</dbReference>
<evidence type="ECO:0000313" key="3">
    <source>
        <dbReference type="EMBL" id="ADC47376.1"/>
    </source>
</evidence>
<dbReference type="GO" id="GO:0016740">
    <property type="term" value="F:transferase activity"/>
    <property type="evidence" value="ECO:0007669"/>
    <property type="project" value="UniProtKB-KW"/>
</dbReference>
<dbReference type="PATRIC" id="fig|634498.28.peg.1528"/>
<dbReference type="Pfam" id="PF07883">
    <property type="entry name" value="Cupin_2"/>
    <property type="match status" value="1"/>
</dbReference>
<keyword evidence="4" id="KW-1185">Reference proteome</keyword>
<dbReference type="SUPFAM" id="SSF53448">
    <property type="entry name" value="Nucleotide-diphospho-sugar transferases"/>
    <property type="match status" value="1"/>
</dbReference>
<reference evidence="3 4" key="1">
    <citation type="journal article" date="2010" name="PLoS ONE">
        <title>The genome sequence of the rumen methanogen Methanobrevibacter ruminantium reveals new possibilities for controlling ruminant methane emissions.</title>
        <authorList>
            <person name="Leahy S.C."/>
            <person name="Kelly W.J."/>
            <person name="Altermann E."/>
            <person name="Ronimus R.S."/>
            <person name="Yeoman C.J."/>
            <person name="Pacheco D.M."/>
            <person name="Li D."/>
            <person name="Kong Z."/>
            <person name="McTavish S."/>
            <person name="Sang C."/>
            <person name="Lambie S.C."/>
            <person name="Janssen P.H."/>
            <person name="Dey D."/>
            <person name="Attwood G.T."/>
        </authorList>
    </citation>
    <scope>NUCLEOTIDE SEQUENCE [LARGE SCALE GENOMIC DNA]</scope>
    <source>
        <strain evidence="4">ATCC 35063 / DSM 1093 / JCM 13430 / OCM 146 / M1</strain>
    </source>
</reference>
<keyword evidence="3" id="KW-0808">Transferase</keyword>
<dbReference type="KEGG" id="mru:mru_1526"/>
<dbReference type="Proteomes" id="UP000008680">
    <property type="component" value="Chromosome"/>
</dbReference>
<dbReference type="PANTHER" id="PTHR22572">
    <property type="entry name" value="SUGAR-1-PHOSPHATE GUANYL TRANSFERASE"/>
    <property type="match status" value="1"/>
</dbReference>
<dbReference type="eggNOG" id="arCOG00663">
    <property type="taxonomic scope" value="Archaea"/>
</dbReference>
<dbReference type="OrthoDB" id="15372at2157"/>
<dbReference type="InterPro" id="IPR050486">
    <property type="entry name" value="Mannose-1P_guanyltransferase"/>
</dbReference>
<feature type="domain" description="Cupin type-2" evidence="2">
    <location>
        <begin position="254"/>
        <end position="313"/>
    </location>
</feature>
<gene>
    <name evidence="3" type="ordered locus">mru_1526</name>
</gene>
<dbReference type="AlphaFoldDB" id="D3E4B5"/>
<dbReference type="Gene3D" id="2.60.120.10">
    <property type="entry name" value="Jelly Rolls"/>
    <property type="match status" value="1"/>
</dbReference>
<evidence type="ECO:0000313" key="4">
    <source>
        <dbReference type="Proteomes" id="UP000008680"/>
    </source>
</evidence>
<protein>
    <submittedName>
        <fullName evidence="3">Nucleotidyl transferase</fullName>
    </submittedName>
</protein>
<dbReference type="InterPro" id="IPR014710">
    <property type="entry name" value="RmlC-like_jellyroll"/>
</dbReference>
<accession>D3E4B5</accession>
<name>D3E4B5_METRM</name>
<dbReference type="RefSeq" id="WP_012956325.1">
    <property type="nucleotide sequence ID" value="NC_013790.1"/>
</dbReference>
<dbReference type="EMBL" id="CP001719">
    <property type="protein sequence ID" value="ADC47376.1"/>
    <property type="molecule type" value="Genomic_DNA"/>
</dbReference>
<dbReference type="HOGENOM" id="CLU_029499_2_2_2"/>
<sequence length="333" mass="38596">MQTVGMILCGGFGKRLRPVTEKVPKPLVEIKEDYAILDKQLFDFKNAGINEVYLLAGFLHEKIQERYGDEYKGIKINYVIEDEPLGTLNAIRLGMEALGEDKQVVIRNGDIVADINLKKMIEYGERSDYFVTMFVTKMTSPYGIVDISGDKITAFKEKPLLDYYINGGIYFTKGLLDFGEFKTGDIEKTLFPVLAKENKLGYYREDDLFWMAIDTSKELESVQKEYENKTDKPWGYEKVLIYTDKYLTKELYLKEGFQTSFHYHNDKDETMYIMSGAGYIEFEDRKEYFGKNDSIRIKPGVVHSIIATENTTLHEVSTPFLDDTIRVKDYYTR</sequence>
<dbReference type="InterPro" id="IPR029044">
    <property type="entry name" value="Nucleotide-diphossugar_trans"/>
</dbReference>
<dbReference type="SUPFAM" id="SSF51182">
    <property type="entry name" value="RmlC-like cupins"/>
    <property type="match status" value="1"/>
</dbReference>
<dbReference type="InterPro" id="IPR013096">
    <property type="entry name" value="Cupin_2"/>
</dbReference>
<dbReference type="GeneID" id="8771179"/>
<evidence type="ECO:0000259" key="1">
    <source>
        <dbReference type="Pfam" id="PF00483"/>
    </source>
</evidence>
<proteinExistence type="predicted"/>
<dbReference type="Gene3D" id="3.90.550.10">
    <property type="entry name" value="Spore Coat Polysaccharide Biosynthesis Protein SpsA, Chain A"/>
    <property type="match status" value="1"/>
</dbReference>